<evidence type="ECO:0000256" key="5">
    <source>
        <dbReference type="ARBA" id="ARBA00022840"/>
    </source>
</evidence>
<keyword evidence="2" id="KW-0808">Transferase</keyword>
<evidence type="ECO:0000256" key="4">
    <source>
        <dbReference type="ARBA" id="ARBA00022777"/>
    </source>
</evidence>
<feature type="domain" description="Protein kinase" evidence="7">
    <location>
        <begin position="41"/>
        <end position="91"/>
    </location>
</feature>
<dbReference type="PANTHER" id="PTHR24353:SF147">
    <property type="entry name" value="CGMP-DEPENDENT SERINE_THREONIN PROTEIN KINASE-RELATED"/>
    <property type="match status" value="1"/>
</dbReference>
<evidence type="ECO:0000313" key="10">
    <source>
        <dbReference type="WBParaSite" id="ASIM_0001884801-mRNA-1"/>
    </source>
</evidence>
<protein>
    <submittedName>
        <fullName evidence="10">Protein kinase domain-containing protein</fullName>
    </submittedName>
</protein>
<evidence type="ECO:0000256" key="6">
    <source>
        <dbReference type="PROSITE-ProRule" id="PRU10141"/>
    </source>
</evidence>
<dbReference type="OrthoDB" id="63267at2759"/>
<keyword evidence="3 6" id="KW-0547">Nucleotide-binding</keyword>
<dbReference type="GO" id="GO:0004690">
    <property type="term" value="F:cyclic nucleotide-dependent protein kinase activity"/>
    <property type="evidence" value="ECO:0007669"/>
    <property type="project" value="UniProtKB-ARBA"/>
</dbReference>
<evidence type="ECO:0000256" key="1">
    <source>
        <dbReference type="ARBA" id="ARBA00022527"/>
    </source>
</evidence>
<dbReference type="EMBL" id="UYRR01035221">
    <property type="protein sequence ID" value="VDK63938.1"/>
    <property type="molecule type" value="Genomic_DNA"/>
</dbReference>
<dbReference type="InterPro" id="IPR011009">
    <property type="entry name" value="Kinase-like_dom_sf"/>
</dbReference>
<organism evidence="10">
    <name type="scientific">Anisakis simplex</name>
    <name type="common">Herring worm</name>
    <dbReference type="NCBI Taxonomy" id="6269"/>
    <lineage>
        <taxon>Eukaryota</taxon>
        <taxon>Metazoa</taxon>
        <taxon>Ecdysozoa</taxon>
        <taxon>Nematoda</taxon>
        <taxon>Chromadorea</taxon>
        <taxon>Rhabditida</taxon>
        <taxon>Spirurina</taxon>
        <taxon>Ascaridomorpha</taxon>
        <taxon>Ascaridoidea</taxon>
        <taxon>Anisakidae</taxon>
        <taxon>Anisakis</taxon>
        <taxon>Anisakis simplex complex</taxon>
    </lineage>
</organism>
<evidence type="ECO:0000256" key="3">
    <source>
        <dbReference type="ARBA" id="ARBA00022741"/>
    </source>
</evidence>
<dbReference type="InterPro" id="IPR017441">
    <property type="entry name" value="Protein_kinase_ATP_BS"/>
</dbReference>
<dbReference type="Proteomes" id="UP000267096">
    <property type="component" value="Unassembled WGS sequence"/>
</dbReference>
<accession>A0A0M3KCZ6</accession>
<reference evidence="10" key="1">
    <citation type="submission" date="2017-02" db="UniProtKB">
        <authorList>
            <consortium name="WormBaseParasite"/>
        </authorList>
    </citation>
    <scope>IDENTIFICATION</scope>
</reference>
<keyword evidence="1" id="KW-0723">Serine/threonine-protein kinase</keyword>
<evidence type="ECO:0000313" key="9">
    <source>
        <dbReference type="Proteomes" id="UP000267096"/>
    </source>
</evidence>
<keyword evidence="5 6" id="KW-0067">ATP-binding</keyword>
<reference evidence="8 9" key="2">
    <citation type="submission" date="2018-11" db="EMBL/GenBank/DDBJ databases">
        <authorList>
            <consortium name="Pathogen Informatics"/>
        </authorList>
    </citation>
    <scope>NUCLEOTIDE SEQUENCE [LARGE SCALE GENOMIC DNA]</scope>
</reference>
<dbReference type="PROSITE" id="PS50011">
    <property type="entry name" value="PROTEIN_KINASE_DOM"/>
    <property type="match status" value="1"/>
</dbReference>
<dbReference type="WBParaSite" id="ASIM_0001884801-mRNA-1">
    <property type="protein sequence ID" value="ASIM_0001884801-mRNA-1"/>
    <property type="gene ID" value="ASIM_0001884801"/>
</dbReference>
<dbReference type="GO" id="GO:0005524">
    <property type="term" value="F:ATP binding"/>
    <property type="evidence" value="ECO:0007669"/>
    <property type="project" value="UniProtKB-UniRule"/>
</dbReference>
<feature type="binding site" evidence="6">
    <location>
        <position position="70"/>
    </location>
    <ligand>
        <name>ATP</name>
        <dbReference type="ChEBI" id="CHEBI:30616"/>
    </ligand>
</feature>
<gene>
    <name evidence="8" type="ORF">ASIM_LOCUS18244</name>
</gene>
<evidence type="ECO:0000256" key="2">
    <source>
        <dbReference type="ARBA" id="ARBA00022679"/>
    </source>
</evidence>
<evidence type="ECO:0000259" key="7">
    <source>
        <dbReference type="PROSITE" id="PS50011"/>
    </source>
</evidence>
<dbReference type="SUPFAM" id="SSF56112">
    <property type="entry name" value="Protein kinase-like (PK-like)"/>
    <property type="match status" value="1"/>
</dbReference>
<keyword evidence="4" id="KW-0418">Kinase</keyword>
<dbReference type="PROSITE" id="PS00107">
    <property type="entry name" value="PROTEIN_KINASE_ATP"/>
    <property type="match status" value="1"/>
</dbReference>
<dbReference type="PANTHER" id="PTHR24353">
    <property type="entry name" value="CYCLIC NUCLEOTIDE-DEPENDENT PROTEIN KINASE"/>
    <property type="match status" value="1"/>
</dbReference>
<evidence type="ECO:0000313" key="8">
    <source>
        <dbReference type="EMBL" id="VDK63938.1"/>
    </source>
</evidence>
<name>A0A0M3KCZ6_ANISI</name>
<sequence length="91" mass="10277">MLLKMLVDQLCGTFQTLSTVDDENKKTSASDDVNAIKLTELDVIDTIGLGAFGRVQMVRNRVDNRIFALKVMNKKHIVQTSQEEHVISERD</sequence>
<dbReference type="Gene3D" id="3.30.200.20">
    <property type="entry name" value="Phosphorylase Kinase, domain 1"/>
    <property type="match status" value="1"/>
</dbReference>
<proteinExistence type="predicted"/>
<dbReference type="InterPro" id="IPR000719">
    <property type="entry name" value="Prot_kinase_dom"/>
</dbReference>
<keyword evidence="9" id="KW-1185">Reference proteome</keyword>
<dbReference type="AlphaFoldDB" id="A0A0M3KCZ6"/>